<keyword evidence="4" id="KW-0732">Signal</keyword>
<accession>A0A4R1L3Q3</accession>
<evidence type="ECO:0000256" key="1">
    <source>
        <dbReference type="ARBA" id="ARBA00004370"/>
    </source>
</evidence>
<feature type="domain" description="POTRA" evidence="9">
    <location>
        <begin position="439"/>
        <end position="516"/>
    </location>
</feature>
<dbReference type="InterPro" id="IPR023707">
    <property type="entry name" value="OM_assembly_BamA"/>
</dbReference>
<gene>
    <name evidence="10" type="ORF">C7378_2997</name>
</gene>
<dbReference type="InterPro" id="IPR000184">
    <property type="entry name" value="Bac_surfAg_D15"/>
</dbReference>
<dbReference type="Pfam" id="PF01103">
    <property type="entry name" value="Omp85"/>
    <property type="match status" value="1"/>
</dbReference>
<protein>
    <recommendedName>
        <fullName evidence="8">Outer membrane protein assembly factor BamA</fullName>
    </recommendedName>
</protein>
<dbReference type="Gene3D" id="2.40.160.50">
    <property type="entry name" value="membrane protein fhac: a member of the omp85/tpsb transporter family"/>
    <property type="match status" value="1"/>
</dbReference>
<dbReference type="Gene3D" id="3.10.20.310">
    <property type="entry name" value="membrane protein fhac"/>
    <property type="match status" value="5"/>
</dbReference>
<dbReference type="InterPro" id="IPR010827">
    <property type="entry name" value="BamA/TamA_POTRA"/>
</dbReference>
<evidence type="ECO:0000259" key="9">
    <source>
        <dbReference type="PROSITE" id="PS51779"/>
    </source>
</evidence>
<evidence type="ECO:0000256" key="7">
    <source>
        <dbReference type="ARBA" id="ARBA00023237"/>
    </source>
</evidence>
<evidence type="ECO:0000313" key="11">
    <source>
        <dbReference type="Proteomes" id="UP000295210"/>
    </source>
</evidence>
<dbReference type="GO" id="GO:0009279">
    <property type="term" value="C:cell outer membrane"/>
    <property type="evidence" value="ECO:0007669"/>
    <property type="project" value="UniProtKB-UniRule"/>
</dbReference>
<sequence>MTVLDLKHGRELGTHSPVTYNRLFPTSGSIFSSEGVPIFPVMQGSASSPTEQQQPACGLLRRALKYFVFLLLCFTFLPASLPARAQQQQPQQVITSIRVIGNRRIPKETILARLFSHENDTYDPQTVERDFNSLWNTGYFEDVRIEKEDSPKGVILDIYVREKPTIREINYKGLNSVTQSDVLDRYKKEKVGLSIESQYDPTRIARAVTVLHELLAEHGHQFATIKTDVKTIPPASVQVNFNIKEGPKVKVGNITFTGNRHLSSRVLRESMRNLRPIGIPHSLIFENLFAKTYDASKLEEDAERVRQAYRDKGYFRASTGDPVTRIRNEGGLSFLTFRPRRGKRIDIRIPVEEGERYRLGTITFTGNKAVSNPRALRAQFNMKDGSWFDATAFGKGLQNLQKAYGQLGYINFTPVPEPKVDDVKHTISFVVNVDEGKQFYVSRIEFQGNTVTRDFVIRRELALEEGQVYNSHLWELSIMRLNQLDYFDPLKVDQDSETHQNAENGTVDLLLKVHEKGKNSIGLNGGVSGLSGSFLGLNYQTNNFLGLGETLTLQAQAGDLARNLTFGFTEPYLHNKPLQVGFQVFASKTDYNSSKAYNLTGSSDTNANNATNSLIQNYNQSQTGVNVSASYPIRHSFKRVGVTYSLNRSTVTTFSGASQTLFQTLAFRSGIQGQNALEGIVSSQIGLTYSWNKLNASYQPTSGSEFTSNLQVAGIWGSVRYLQPLVEFKQFHPVRGLHLDNNGRNVIGYRVQAAYIQGFSGDVAPPFQRFYMGGDSDVRGFDIRSVTPYTFVPTRVLFNLSNPDGSCVQRDPTNPQTNQCVQVPLPVFGTVSAGGDTMFNANVEYRIPLIGRTAALELFDDFGLSMSLNHGQLQQSPEGADSLNAPLYGCPNYVNGACVGGQQIKFPTTLSTIPGTNVVPRMSIGPQISVMMPIINAPFRIYYAYNPMRLNHSFLGENLITRSMFPAGGAGDYSYAQAQQLYGSLYVLREPAKTFRLTVSTTF</sequence>
<dbReference type="AlphaFoldDB" id="A0A4R1L3Q3"/>
<keyword evidence="2" id="KW-1134">Transmembrane beta strand</keyword>
<comment type="subcellular location">
    <subcellularLocation>
        <location evidence="1">Membrane</location>
    </subcellularLocation>
</comment>
<dbReference type="PANTHER" id="PTHR12815:SF47">
    <property type="entry name" value="TRANSLOCATION AND ASSEMBLY MODULE SUBUNIT TAMA"/>
    <property type="match status" value="1"/>
</dbReference>
<evidence type="ECO:0000256" key="6">
    <source>
        <dbReference type="ARBA" id="ARBA00023136"/>
    </source>
</evidence>
<proteinExistence type="predicted"/>
<evidence type="ECO:0000256" key="5">
    <source>
        <dbReference type="ARBA" id="ARBA00022737"/>
    </source>
</evidence>
<keyword evidence="3" id="KW-0812">Transmembrane</keyword>
<evidence type="ECO:0000256" key="2">
    <source>
        <dbReference type="ARBA" id="ARBA00022452"/>
    </source>
</evidence>
<evidence type="ECO:0000256" key="4">
    <source>
        <dbReference type="ARBA" id="ARBA00022729"/>
    </source>
</evidence>
<organism evidence="10 11">
    <name type="scientific">Acidipila rosea</name>
    <dbReference type="NCBI Taxonomy" id="768535"/>
    <lineage>
        <taxon>Bacteria</taxon>
        <taxon>Pseudomonadati</taxon>
        <taxon>Acidobacteriota</taxon>
        <taxon>Terriglobia</taxon>
        <taxon>Terriglobales</taxon>
        <taxon>Acidobacteriaceae</taxon>
        <taxon>Acidipila</taxon>
    </lineage>
</organism>
<dbReference type="Pfam" id="PF07244">
    <property type="entry name" value="POTRA"/>
    <property type="match status" value="5"/>
</dbReference>
<keyword evidence="11" id="KW-1185">Reference proteome</keyword>
<dbReference type="Proteomes" id="UP000295210">
    <property type="component" value="Unassembled WGS sequence"/>
</dbReference>
<evidence type="ECO:0000313" key="10">
    <source>
        <dbReference type="EMBL" id="TCK71707.1"/>
    </source>
</evidence>
<evidence type="ECO:0000256" key="8">
    <source>
        <dbReference type="NCBIfam" id="TIGR03303"/>
    </source>
</evidence>
<feature type="domain" description="POTRA" evidence="9">
    <location>
        <begin position="92"/>
        <end position="163"/>
    </location>
</feature>
<comment type="caution">
    <text evidence="10">The sequence shown here is derived from an EMBL/GenBank/DDBJ whole genome shotgun (WGS) entry which is preliminary data.</text>
</comment>
<feature type="domain" description="POTRA" evidence="9">
    <location>
        <begin position="357"/>
        <end position="436"/>
    </location>
</feature>
<dbReference type="GO" id="GO:0071709">
    <property type="term" value="P:membrane assembly"/>
    <property type="evidence" value="ECO:0007669"/>
    <property type="project" value="InterPro"/>
</dbReference>
<dbReference type="InterPro" id="IPR039910">
    <property type="entry name" value="D15-like"/>
</dbReference>
<dbReference type="EMBL" id="SMGK01000005">
    <property type="protein sequence ID" value="TCK71707.1"/>
    <property type="molecule type" value="Genomic_DNA"/>
</dbReference>
<keyword evidence="7" id="KW-0998">Cell outer membrane</keyword>
<keyword evidence="6" id="KW-0472">Membrane</keyword>
<dbReference type="PANTHER" id="PTHR12815">
    <property type="entry name" value="SORTING AND ASSEMBLY MACHINERY SAMM50 PROTEIN FAMILY MEMBER"/>
    <property type="match status" value="1"/>
</dbReference>
<dbReference type="NCBIfam" id="TIGR03303">
    <property type="entry name" value="OM_YaeT"/>
    <property type="match status" value="1"/>
</dbReference>
<dbReference type="InterPro" id="IPR034746">
    <property type="entry name" value="POTRA"/>
</dbReference>
<dbReference type="PROSITE" id="PS51779">
    <property type="entry name" value="POTRA"/>
    <property type="match status" value="3"/>
</dbReference>
<keyword evidence="5" id="KW-0677">Repeat</keyword>
<evidence type="ECO:0000256" key="3">
    <source>
        <dbReference type="ARBA" id="ARBA00022692"/>
    </source>
</evidence>
<reference evidence="10 11" key="1">
    <citation type="submission" date="2019-03" db="EMBL/GenBank/DDBJ databases">
        <title>Genomic Encyclopedia of Type Strains, Phase IV (KMG-IV): sequencing the most valuable type-strain genomes for metagenomic binning, comparative biology and taxonomic classification.</title>
        <authorList>
            <person name="Goeker M."/>
        </authorList>
    </citation>
    <scope>NUCLEOTIDE SEQUENCE [LARGE SCALE GENOMIC DNA]</scope>
    <source>
        <strain evidence="10 11">DSM 103428</strain>
    </source>
</reference>
<name>A0A4R1L3Q3_9BACT</name>